<accession>A0A8J2HJF0</accession>
<gene>
    <name evidence="2" type="ORF">HICCMSTLAB_LOCUS9111</name>
</gene>
<dbReference type="Gene3D" id="3.90.1200.10">
    <property type="match status" value="2"/>
</dbReference>
<dbReference type="InterPro" id="IPR011009">
    <property type="entry name" value="Kinase-like_dom_sf"/>
</dbReference>
<keyword evidence="3" id="KW-1185">Reference proteome</keyword>
<name>A0A8J2HJF0_COTCN</name>
<organism evidence="2 3">
    <name type="scientific">Cotesia congregata</name>
    <name type="common">Parasitoid wasp</name>
    <name type="synonym">Apanteles congregatus</name>
    <dbReference type="NCBI Taxonomy" id="51543"/>
    <lineage>
        <taxon>Eukaryota</taxon>
        <taxon>Metazoa</taxon>
        <taxon>Ecdysozoa</taxon>
        <taxon>Arthropoda</taxon>
        <taxon>Hexapoda</taxon>
        <taxon>Insecta</taxon>
        <taxon>Pterygota</taxon>
        <taxon>Neoptera</taxon>
        <taxon>Endopterygota</taxon>
        <taxon>Hymenoptera</taxon>
        <taxon>Apocrita</taxon>
        <taxon>Ichneumonoidea</taxon>
        <taxon>Braconidae</taxon>
        <taxon>Microgastrinae</taxon>
        <taxon>Cotesia</taxon>
    </lineage>
</organism>
<evidence type="ECO:0000259" key="1">
    <source>
        <dbReference type="SMART" id="SM00587"/>
    </source>
</evidence>
<dbReference type="OrthoDB" id="191037at2759"/>
<comment type="caution">
    <text evidence="2">The sequence shown here is derived from an EMBL/GenBank/DDBJ whole genome shotgun (WGS) entry which is preliminary data.</text>
</comment>
<dbReference type="EMBL" id="CAJNRD030001122">
    <property type="protein sequence ID" value="CAG5099542.1"/>
    <property type="molecule type" value="Genomic_DNA"/>
</dbReference>
<sequence>MFQPSDKEEIKKWVEDNVIPEVAQKLHKNYSKSDTILNISYPEGFLLLSTVIFAEVCFKNSNLDEKDEVVQLVIKRPSLLDSFNNMMHLDALFHNEILFYEKFSQSDSVNESEFPRCFFTTEDLKNPARMIIVIENIVNLGYKMCLKSYDIPFEYVIAAMQAIGRFHGMSYAMKVRQPEKFAEIVGNLMEYRYSPGETFGMFINLVSVRPVEYLRKKNYDPVFLDKMEGFLSNAFNNVMLEAVTPKEPLATLCHGDFTRSNIFFREKNGSLETMLIDFAMLRYSSPSIDVSTFLYLNCSTKDRNERFPEIFKAYYNAVIGYLKEQRIEDLENYSEKNFMEDYKRHAMFGFVIAMFFLPVIRGMSKVTPEEVKEFDNVKMAMKTKEAGGDAFSEELADILVDMRNRGYLEHVLQTLEWLKREIIPEVLKTLNKNSDQIKSISTSSNDTYALSEVNFIDIVFINYEMRHLVIKSPPLGIPKFYHGSVEEPIEKSVIVLENVTEKGFKMCPTVFDMPFWYVISAVRKLGYFHDTHYAFKERDLDKFMKIVNGIKEAWFVDGNFVSILSQSFPTNYPTVGSRPVEWLRKIDYDDNFCKKMEHHLSDAFSTIMLDAIKPVELLATLCHGDFTRSNMLFRRACGINDNDNDDDDDDDDDGKKEKEKRLEVMLIDFGMMRYASPSIDLSTFLYLSVSSEDRKNRFDEIFRAYHDALLDYLGKAGLIDLGRYSSEKMLENYKRRAAYGFIVALYFLPALQGLCDDPDRNNEAASAVPDGRELGLIAKLAGGDAMSALFGDMLLELRDTGCLDHLL</sequence>
<dbReference type="SMART" id="SM00587">
    <property type="entry name" value="CHK"/>
    <property type="match status" value="2"/>
</dbReference>
<dbReference type="PANTHER" id="PTHR11012">
    <property type="entry name" value="PROTEIN KINASE-LIKE DOMAIN-CONTAINING"/>
    <property type="match status" value="1"/>
</dbReference>
<feature type="domain" description="CHK kinase-like" evidence="1">
    <location>
        <begin position="494"/>
        <end position="715"/>
    </location>
</feature>
<protein>
    <recommendedName>
        <fullName evidence="1">CHK kinase-like domain-containing protein</fullName>
    </recommendedName>
</protein>
<dbReference type="InterPro" id="IPR015897">
    <property type="entry name" value="CHK_kinase-like"/>
</dbReference>
<dbReference type="AlphaFoldDB" id="A0A8J2HJF0"/>
<evidence type="ECO:0000313" key="2">
    <source>
        <dbReference type="EMBL" id="CAG5099542.1"/>
    </source>
</evidence>
<reference evidence="2" key="1">
    <citation type="submission" date="2021-04" db="EMBL/GenBank/DDBJ databases">
        <authorList>
            <person name="Chebbi M.A.C M."/>
        </authorList>
    </citation>
    <scope>NUCLEOTIDE SEQUENCE</scope>
</reference>
<dbReference type="Pfam" id="PF02958">
    <property type="entry name" value="EcKL"/>
    <property type="match status" value="3"/>
</dbReference>
<proteinExistence type="predicted"/>
<feature type="domain" description="CHK kinase-like" evidence="1">
    <location>
        <begin position="132"/>
        <end position="324"/>
    </location>
</feature>
<dbReference type="SUPFAM" id="SSF56112">
    <property type="entry name" value="Protein kinase-like (PK-like)"/>
    <property type="match status" value="2"/>
</dbReference>
<evidence type="ECO:0000313" key="3">
    <source>
        <dbReference type="Proteomes" id="UP000786811"/>
    </source>
</evidence>
<dbReference type="InterPro" id="IPR004119">
    <property type="entry name" value="EcKL"/>
</dbReference>
<dbReference type="Proteomes" id="UP000786811">
    <property type="component" value="Unassembled WGS sequence"/>
</dbReference>
<dbReference type="PANTHER" id="PTHR11012:SF8">
    <property type="entry name" value="JUVENILE HORMONE-INDUCIBLE PROTEIN 26"/>
    <property type="match status" value="1"/>
</dbReference>